<dbReference type="Proteomes" id="UP000293846">
    <property type="component" value="Unassembled WGS sequence"/>
</dbReference>
<name>A0A4R1B6U4_9BACI</name>
<gene>
    <name evidence="1" type="ORF">E0Y62_00315</name>
</gene>
<reference evidence="1 2" key="1">
    <citation type="submission" date="2019-03" db="EMBL/GenBank/DDBJ databases">
        <authorList>
            <person name="Jensen L."/>
            <person name="Storgaard J."/>
            <person name="Sulaj E."/>
            <person name="Schramm A."/>
            <person name="Marshall I.P.G."/>
        </authorList>
    </citation>
    <scope>NUCLEOTIDE SEQUENCE [LARGE SCALE GENOMIC DNA]</scope>
    <source>
        <strain evidence="1 2">2017H2G3</strain>
    </source>
</reference>
<dbReference type="AlphaFoldDB" id="A0A4R1B6U4"/>
<dbReference type="STRING" id="1742358.GCA_001439605_02120"/>
<accession>A0A4R1B6U4</accession>
<proteinExistence type="predicted"/>
<protein>
    <recommendedName>
        <fullName evidence="3">DUF1904 family protein</fullName>
    </recommendedName>
</protein>
<sequence>MWVKKHFKMTAKGINNEVRPALLPHIHEQFGDTAEASIQYSISEGKAAINVRLGKEKEKSDREVFSNLVTYLKDEIKLEHAAVLMFYTDKNEEYIW</sequence>
<evidence type="ECO:0000313" key="2">
    <source>
        <dbReference type="Proteomes" id="UP000293846"/>
    </source>
</evidence>
<evidence type="ECO:0008006" key="3">
    <source>
        <dbReference type="Google" id="ProtNLM"/>
    </source>
</evidence>
<organism evidence="1 2">
    <name type="scientific">Cytobacillus praedii</name>
    <dbReference type="NCBI Taxonomy" id="1742358"/>
    <lineage>
        <taxon>Bacteria</taxon>
        <taxon>Bacillati</taxon>
        <taxon>Bacillota</taxon>
        <taxon>Bacilli</taxon>
        <taxon>Bacillales</taxon>
        <taxon>Bacillaceae</taxon>
        <taxon>Cytobacillus</taxon>
    </lineage>
</organism>
<dbReference type="RefSeq" id="WP_131235645.1">
    <property type="nucleotide sequence ID" value="NZ_CP183326.1"/>
</dbReference>
<keyword evidence="2" id="KW-1185">Reference proteome</keyword>
<evidence type="ECO:0000313" key="1">
    <source>
        <dbReference type="EMBL" id="TCJ06288.1"/>
    </source>
</evidence>
<dbReference type="EMBL" id="SJTH01000001">
    <property type="protein sequence ID" value="TCJ06288.1"/>
    <property type="molecule type" value="Genomic_DNA"/>
</dbReference>
<comment type="caution">
    <text evidence="1">The sequence shown here is derived from an EMBL/GenBank/DDBJ whole genome shotgun (WGS) entry which is preliminary data.</text>
</comment>